<protein>
    <submittedName>
        <fullName evidence="2">Uncharacterized protein</fullName>
    </submittedName>
</protein>
<reference evidence="2 3" key="1">
    <citation type="submission" date="2019-03" db="EMBL/GenBank/DDBJ databases">
        <title>Comparative genomic analyses of the sweetpotato soil rot pathogen, Streptomyces ipomoeae.</title>
        <authorList>
            <person name="Ruschel Soares N."/>
            <person name="Badger J.H."/>
            <person name="Huguet-Tapia J.C."/>
            <person name="Clark C.A."/>
            <person name="Pettis G.S."/>
        </authorList>
    </citation>
    <scope>NUCLEOTIDE SEQUENCE [LARGE SCALE GENOMIC DNA]</scope>
    <source>
        <strain evidence="2 3">88-35</strain>
    </source>
</reference>
<evidence type="ECO:0000256" key="1">
    <source>
        <dbReference type="SAM" id="MobiDB-lite"/>
    </source>
</evidence>
<organism evidence="2 3">
    <name type="scientific">Streptomyces ipomoeae</name>
    <dbReference type="NCBI Taxonomy" id="103232"/>
    <lineage>
        <taxon>Bacteria</taxon>
        <taxon>Bacillati</taxon>
        <taxon>Actinomycetota</taxon>
        <taxon>Actinomycetes</taxon>
        <taxon>Kitasatosporales</taxon>
        <taxon>Streptomycetaceae</taxon>
        <taxon>Streptomyces</taxon>
    </lineage>
</organism>
<name>A0AAE8VT63_9ACTN</name>
<feature type="compositionally biased region" description="Basic and acidic residues" evidence="1">
    <location>
        <begin position="190"/>
        <end position="209"/>
    </location>
</feature>
<dbReference type="Proteomes" id="UP000318720">
    <property type="component" value="Unassembled WGS sequence"/>
</dbReference>
<feature type="region of interest" description="Disordered" evidence="1">
    <location>
        <begin position="186"/>
        <end position="209"/>
    </location>
</feature>
<dbReference type="AlphaFoldDB" id="A0AAE8VT63"/>
<dbReference type="RefSeq" id="WP_141586609.1">
    <property type="nucleotide sequence ID" value="NZ_SPAY01000279.1"/>
</dbReference>
<proteinExistence type="predicted"/>
<comment type="caution">
    <text evidence="2">The sequence shown here is derived from an EMBL/GenBank/DDBJ whole genome shotgun (WGS) entry which is preliminary data.</text>
</comment>
<evidence type="ECO:0000313" key="2">
    <source>
        <dbReference type="EMBL" id="TQE15128.1"/>
    </source>
</evidence>
<sequence>MRAPKECASWTWELDEFAPPGLESALAVAARMSAVLREHELLVPDSLEWDWFVYGSGGTGLITRMSLLGPIDDEEVPPRFERSRPVGFPDAQVGSILVVGSGTWIDAAGEKHREHRLVELTVAPDAPGIWAELAVFHDIWGPFDFRGLPHPDVEKQNAPRLAAALQSLDTLLGVPAEPGDPTYFGSAEGHGVKTPEVIDGRGPDLTDLL</sequence>
<accession>A0AAE8VT63</accession>
<evidence type="ECO:0000313" key="3">
    <source>
        <dbReference type="Proteomes" id="UP000318720"/>
    </source>
</evidence>
<dbReference type="EMBL" id="SPAZ01000371">
    <property type="protein sequence ID" value="TQE15128.1"/>
    <property type="molecule type" value="Genomic_DNA"/>
</dbReference>
<gene>
    <name evidence="2" type="ORF">Sipo8835_45870</name>
</gene>